<evidence type="ECO:0000256" key="4">
    <source>
        <dbReference type="ARBA" id="ARBA00023014"/>
    </source>
</evidence>
<organism evidence="8 9">
    <name type="scientific">Pedobacter xixiisoli</name>
    <dbReference type="NCBI Taxonomy" id="1476464"/>
    <lineage>
        <taxon>Bacteria</taxon>
        <taxon>Pseudomonadati</taxon>
        <taxon>Bacteroidota</taxon>
        <taxon>Sphingobacteriia</taxon>
        <taxon>Sphingobacteriales</taxon>
        <taxon>Sphingobacteriaceae</taxon>
        <taxon>Pedobacter</taxon>
    </lineage>
</organism>
<keyword evidence="9" id="KW-1185">Reference proteome</keyword>
<dbReference type="EMBL" id="OCMT01000001">
    <property type="protein sequence ID" value="SOD12918.1"/>
    <property type="molecule type" value="Genomic_DNA"/>
</dbReference>
<keyword evidence="3" id="KW-0408">Iron</keyword>
<dbReference type="GO" id="GO:0051213">
    <property type="term" value="F:dioxygenase activity"/>
    <property type="evidence" value="ECO:0007669"/>
    <property type="project" value="UniProtKB-KW"/>
</dbReference>
<dbReference type="CDD" id="cd03467">
    <property type="entry name" value="Rieske"/>
    <property type="match status" value="1"/>
</dbReference>
<evidence type="ECO:0000256" key="6">
    <source>
        <dbReference type="ARBA" id="ARBA00038001"/>
    </source>
</evidence>
<dbReference type="OrthoDB" id="593800at2"/>
<keyword evidence="1" id="KW-0001">2Fe-2S</keyword>
<evidence type="ECO:0000256" key="5">
    <source>
        <dbReference type="ARBA" id="ARBA00034078"/>
    </source>
</evidence>
<comment type="cofactor">
    <cofactor evidence="5">
        <name>[2Fe-2S] cluster</name>
        <dbReference type="ChEBI" id="CHEBI:190135"/>
    </cofactor>
</comment>
<keyword evidence="8" id="KW-0223">Dioxygenase</keyword>
<dbReference type="InterPro" id="IPR036922">
    <property type="entry name" value="Rieske_2Fe-2S_sf"/>
</dbReference>
<dbReference type="GO" id="GO:0046872">
    <property type="term" value="F:metal ion binding"/>
    <property type="evidence" value="ECO:0007669"/>
    <property type="project" value="UniProtKB-KW"/>
</dbReference>
<evidence type="ECO:0000256" key="2">
    <source>
        <dbReference type="ARBA" id="ARBA00022723"/>
    </source>
</evidence>
<keyword evidence="4" id="KW-0411">Iron-sulfur</keyword>
<evidence type="ECO:0000313" key="9">
    <source>
        <dbReference type="Proteomes" id="UP000219281"/>
    </source>
</evidence>
<sequence length="109" mass="12394">MKWVRLDIELPKDDFVTMIKLDGKKLCLVKHQNKLHVLQNSCPHAGGLLSGGWCKSGNIICPIHRYEYNLETGKGAAGQNDYIDVYPTEEREDGIYVGLPDGFWKRLFS</sequence>
<evidence type="ECO:0000256" key="3">
    <source>
        <dbReference type="ARBA" id="ARBA00023004"/>
    </source>
</evidence>
<dbReference type="RefSeq" id="WP_097129155.1">
    <property type="nucleotide sequence ID" value="NZ_OCMT01000001.1"/>
</dbReference>
<reference evidence="9" key="1">
    <citation type="submission" date="2017-09" db="EMBL/GenBank/DDBJ databases">
        <authorList>
            <person name="Varghese N."/>
            <person name="Submissions S."/>
        </authorList>
    </citation>
    <scope>NUCLEOTIDE SEQUENCE [LARGE SCALE GENOMIC DNA]</scope>
    <source>
        <strain evidence="9">CGMCC 1.12803</strain>
    </source>
</reference>
<dbReference type="PANTHER" id="PTHR21496">
    <property type="entry name" value="FERREDOXIN-RELATED"/>
    <property type="match status" value="1"/>
</dbReference>
<name>A0A285ZTE7_9SPHI</name>
<keyword evidence="8" id="KW-0560">Oxidoreductase</keyword>
<dbReference type="InterPro" id="IPR017941">
    <property type="entry name" value="Rieske_2Fe-2S"/>
</dbReference>
<dbReference type="AlphaFoldDB" id="A0A285ZTE7"/>
<feature type="domain" description="Rieske" evidence="7">
    <location>
        <begin position="1"/>
        <end position="97"/>
    </location>
</feature>
<accession>A0A285ZTE7</accession>
<evidence type="ECO:0000259" key="7">
    <source>
        <dbReference type="PROSITE" id="PS51296"/>
    </source>
</evidence>
<keyword evidence="2" id="KW-0479">Metal-binding</keyword>
<dbReference type="Pfam" id="PF00355">
    <property type="entry name" value="Rieske"/>
    <property type="match status" value="1"/>
</dbReference>
<proteinExistence type="inferred from homology"/>
<dbReference type="PROSITE" id="PS51296">
    <property type="entry name" value="RIESKE"/>
    <property type="match status" value="1"/>
</dbReference>
<dbReference type="SUPFAM" id="SSF50022">
    <property type="entry name" value="ISP domain"/>
    <property type="match status" value="1"/>
</dbReference>
<dbReference type="PANTHER" id="PTHR21496:SF0">
    <property type="entry name" value="RIESKE DOMAIN-CONTAINING PROTEIN"/>
    <property type="match status" value="1"/>
</dbReference>
<protein>
    <submittedName>
        <fullName evidence="8">3-phenylpropionate/trans-cinnamate dioxygenase ferredoxin subunit</fullName>
    </submittedName>
</protein>
<dbReference type="Proteomes" id="UP000219281">
    <property type="component" value="Unassembled WGS sequence"/>
</dbReference>
<dbReference type="GO" id="GO:0051537">
    <property type="term" value="F:2 iron, 2 sulfur cluster binding"/>
    <property type="evidence" value="ECO:0007669"/>
    <property type="project" value="UniProtKB-KW"/>
</dbReference>
<evidence type="ECO:0000313" key="8">
    <source>
        <dbReference type="EMBL" id="SOD12918.1"/>
    </source>
</evidence>
<gene>
    <name evidence="8" type="ORF">SAMN06297358_0915</name>
</gene>
<comment type="similarity">
    <text evidence="6">Belongs to the bacterial ring-hydroxylating dioxygenase ferredoxin component family.</text>
</comment>
<evidence type="ECO:0000256" key="1">
    <source>
        <dbReference type="ARBA" id="ARBA00022714"/>
    </source>
</evidence>
<dbReference type="Gene3D" id="2.102.10.10">
    <property type="entry name" value="Rieske [2Fe-2S] iron-sulphur domain"/>
    <property type="match status" value="1"/>
</dbReference>